<dbReference type="AlphaFoldDB" id="A0AAN9S436"/>
<dbReference type="Pfam" id="PF02136">
    <property type="entry name" value="NTF2"/>
    <property type="match status" value="1"/>
</dbReference>
<sequence length="532" mass="58250">MKAGLLKRKKQQRESSSLAISETQNKLSFRIFTLSLSLTHTHTHFPRQSRTLSCSISLSFANRVFNSIKQKQMAMSETIPLTTPSAQVVGNAFVEQYYHILHQSPELVHRFYQDSSFLSRSDSNGVMTTVTTVQEIHEKITSLSYEDYTAEIKTADAQESHNGGVIVLVTGCLTGKDNVRRKFSQTFFLAPQEKGYYVLNDVFRYIDENDTPTPQLSSASVNVVNENAEAVIDPESEDVHTPKHVVEDTATLAEGEDLNNGAEVYHPQDEEEGSVIDEEVAEPPTDLSQNDNVMVHDSTSAVQDDAPRRSYASIVMKSNVASGHVYVPSRAARAASAKSSEQWPTTAKSIPGPEALAPTSDSAPGSSDVHEEAEGHSIYIRNLPFNATVEQLEEVFKKFGPIKHGGIQVRSSKHGFCFGFVEFEELSSMHSALEASPITVGERQAVVEEKRTTTRVSGSGRGRYPSGRGGFRSDSFRARGKFGGGRGYGRNEFRNQGEFSGQPRSSPRSNQNGGGRGGGRQGMGNRNSTPSA</sequence>
<dbReference type="PANTHER" id="PTHR10693:SF75">
    <property type="entry name" value="NUCLEAR TRANSPORT FACTOR 2"/>
    <property type="match status" value="1"/>
</dbReference>
<dbReference type="SUPFAM" id="SSF54928">
    <property type="entry name" value="RNA-binding domain, RBD"/>
    <property type="match status" value="1"/>
</dbReference>
<feature type="region of interest" description="Disordered" evidence="3">
    <location>
        <begin position="449"/>
        <end position="532"/>
    </location>
</feature>
<dbReference type="GO" id="GO:0005829">
    <property type="term" value="C:cytosol"/>
    <property type="evidence" value="ECO:0007669"/>
    <property type="project" value="TreeGrafter"/>
</dbReference>
<dbReference type="Proteomes" id="UP001386955">
    <property type="component" value="Unassembled WGS sequence"/>
</dbReference>
<dbReference type="CDD" id="cd00780">
    <property type="entry name" value="NTF2"/>
    <property type="match status" value="1"/>
</dbReference>
<dbReference type="FunFam" id="3.10.450.50:FF:000003">
    <property type="entry name" value="Nuclear transport factor 2 family protein"/>
    <property type="match status" value="1"/>
</dbReference>
<dbReference type="PROSITE" id="PS50102">
    <property type="entry name" value="RRM"/>
    <property type="match status" value="1"/>
</dbReference>
<dbReference type="PROSITE" id="PS50177">
    <property type="entry name" value="NTF2_DOMAIN"/>
    <property type="match status" value="1"/>
</dbReference>
<feature type="compositionally biased region" description="Low complexity" evidence="3">
    <location>
        <begin position="523"/>
        <end position="532"/>
    </location>
</feature>
<dbReference type="InterPro" id="IPR035979">
    <property type="entry name" value="RBD_domain_sf"/>
</dbReference>
<evidence type="ECO:0000256" key="2">
    <source>
        <dbReference type="PROSITE-ProRule" id="PRU00176"/>
    </source>
</evidence>
<evidence type="ECO:0000259" key="5">
    <source>
        <dbReference type="PROSITE" id="PS50177"/>
    </source>
</evidence>
<keyword evidence="1 2" id="KW-0694">RNA-binding</keyword>
<protein>
    <submittedName>
        <fullName evidence="6">Uncharacterized protein</fullName>
    </submittedName>
</protein>
<evidence type="ECO:0000256" key="3">
    <source>
        <dbReference type="SAM" id="MobiDB-lite"/>
    </source>
</evidence>
<dbReference type="CDD" id="cd00590">
    <property type="entry name" value="RRM_SF"/>
    <property type="match status" value="1"/>
</dbReference>
<proteinExistence type="predicted"/>
<dbReference type="Gene3D" id="3.10.450.50">
    <property type="match status" value="1"/>
</dbReference>
<dbReference type="GO" id="GO:1990904">
    <property type="term" value="C:ribonucleoprotein complex"/>
    <property type="evidence" value="ECO:0007669"/>
    <property type="project" value="TreeGrafter"/>
</dbReference>
<dbReference type="EMBL" id="JAYMYS010000006">
    <property type="protein sequence ID" value="KAK7388862.1"/>
    <property type="molecule type" value="Genomic_DNA"/>
</dbReference>
<dbReference type="InterPro" id="IPR000504">
    <property type="entry name" value="RRM_dom"/>
</dbReference>
<gene>
    <name evidence="6" type="ORF">VNO78_23689</name>
</gene>
<dbReference type="InterPro" id="IPR032710">
    <property type="entry name" value="NTF2-like_dom_sf"/>
</dbReference>
<feature type="region of interest" description="Disordered" evidence="3">
    <location>
        <begin position="335"/>
        <end position="373"/>
    </location>
</feature>
<dbReference type="InterPro" id="IPR002075">
    <property type="entry name" value="NTF2_dom"/>
</dbReference>
<accession>A0AAN9S436</accession>
<dbReference type="Gene3D" id="3.30.70.330">
    <property type="match status" value="1"/>
</dbReference>
<dbReference type="FunFam" id="3.30.70.330:FF:001141">
    <property type="entry name" value="Ras GTPase-activating protein-binding protein 1"/>
    <property type="match status" value="1"/>
</dbReference>
<evidence type="ECO:0000259" key="4">
    <source>
        <dbReference type="PROSITE" id="PS50102"/>
    </source>
</evidence>
<feature type="domain" description="NTF2" evidence="5">
    <location>
        <begin position="89"/>
        <end position="205"/>
    </location>
</feature>
<feature type="compositionally biased region" description="Gly residues" evidence="3">
    <location>
        <begin position="512"/>
        <end position="522"/>
    </location>
</feature>
<comment type="caution">
    <text evidence="6">The sequence shown here is derived from an EMBL/GenBank/DDBJ whole genome shotgun (WGS) entry which is preliminary data.</text>
</comment>
<dbReference type="SUPFAM" id="SSF54427">
    <property type="entry name" value="NTF2-like"/>
    <property type="match status" value="1"/>
</dbReference>
<evidence type="ECO:0000313" key="7">
    <source>
        <dbReference type="Proteomes" id="UP001386955"/>
    </source>
</evidence>
<name>A0AAN9S436_PSOTE</name>
<dbReference type="InterPro" id="IPR018222">
    <property type="entry name" value="Nuclear_transport_factor_2_euk"/>
</dbReference>
<dbReference type="GO" id="GO:0003729">
    <property type="term" value="F:mRNA binding"/>
    <property type="evidence" value="ECO:0007669"/>
    <property type="project" value="TreeGrafter"/>
</dbReference>
<dbReference type="InterPro" id="IPR012677">
    <property type="entry name" value="Nucleotide-bd_a/b_plait_sf"/>
</dbReference>
<dbReference type="Pfam" id="PF00076">
    <property type="entry name" value="RRM_1"/>
    <property type="match status" value="1"/>
</dbReference>
<dbReference type="PANTHER" id="PTHR10693">
    <property type="entry name" value="RAS GTPASE-ACTIVATING PROTEIN-BINDING PROTEIN"/>
    <property type="match status" value="1"/>
</dbReference>
<evidence type="ECO:0000313" key="6">
    <source>
        <dbReference type="EMBL" id="KAK7388862.1"/>
    </source>
</evidence>
<dbReference type="SMART" id="SM00360">
    <property type="entry name" value="RRM"/>
    <property type="match status" value="1"/>
</dbReference>
<reference evidence="6 7" key="1">
    <citation type="submission" date="2024-01" db="EMBL/GenBank/DDBJ databases">
        <title>The genomes of 5 underutilized Papilionoideae crops provide insights into root nodulation and disease resistanc.</title>
        <authorList>
            <person name="Jiang F."/>
        </authorList>
    </citation>
    <scope>NUCLEOTIDE SEQUENCE [LARGE SCALE GENOMIC DNA]</scope>
    <source>
        <strain evidence="6">DUOXIRENSHENG_FW03</strain>
        <tissue evidence="6">Leaves</tissue>
    </source>
</reference>
<feature type="domain" description="RRM" evidence="4">
    <location>
        <begin position="376"/>
        <end position="452"/>
    </location>
</feature>
<evidence type="ECO:0000256" key="1">
    <source>
        <dbReference type="ARBA" id="ARBA00022884"/>
    </source>
</evidence>
<dbReference type="InterPro" id="IPR039539">
    <property type="entry name" value="Ras_GTPase_bind_prot"/>
</dbReference>
<organism evidence="6 7">
    <name type="scientific">Psophocarpus tetragonolobus</name>
    <name type="common">Winged bean</name>
    <name type="synonym">Dolichos tetragonolobus</name>
    <dbReference type="NCBI Taxonomy" id="3891"/>
    <lineage>
        <taxon>Eukaryota</taxon>
        <taxon>Viridiplantae</taxon>
        <taxon>Streptophyta</taxon>
        <taxon>Embryophyta</taxon>
        <taxon>Tracheophyta</taxon>
        <taxon>Spermatophyta</taxon>
        <taxon>Magnoliopsida</taxon>
        <taxon>eudicotyledons</taxon>
        <taxon>Gunneridae</taxon>
        <taxon>Pentapetalae</taxon>
        <taxon>rosids</taxon>
        <taxon>fabids</taxon>
        <taxon>Fabales</taxon>
        <taxon>Fabaceae</taxon>
        <taxon>Papilionoideae</taxon>
        <taxon>50 kb inversion clade</taxon>
        <taxon>NPAAA clade</taxon>
        <taxon>indigoferoid/millettioid clade</taxon>
        <taxon>Phaseoleae</taxon>
        <taxon>Psophocarpus</taxon>
    </lineage>
</organism>
<keyword evidence="7" id="KW-1185">Reference proteome</keyword>